<reference evidence="2" key="1">
    <citation type="journal article" date="2023" name="G3 (Bethesda)">
        <title>Whole genome assembly and annotation of the endangered Caribbean coral Acropora cervicornis.</title>
        <authorList>
            <person name="Selwyn J.D."/>
            <person name="Vollmer S.V."/>
        </authorList>
    </citation>
    <scope>NUCLEOTIDE SEQUENCE</scope>
    <source>
        <strain evidence="2">K2</strain>
    </source>
</reference>
<feature type="region of interest" description="Disordered" evidence="1">
    <location>
        <begin position="22"/>
        <end position="54"/>
    </location>
</feature>
<keyword evidence="3" id="KW-1185">Reference proteome</keyword>
<accession>A0AAD9PY13</accession>
<comment type="caution">
    <text evidence="2">The sequence shown here is derived from an EMBL/GenBank/DDBJ whole genome shotgun (WGS) entry which is preliminary data.</text>
</comment>
<feature type="compositionally biased region" description="Polar residues" evidence="1">
    <location>
        <begin position="45"/>
        <end position="54"/>
    </location>
</feature>
<proteinExistence type="predicted"/>
<dbReference type="EMBL" id="JARQWQ010000100">
    <property type="protein sequence ID" value="KAK2551242.1"/>
    <property type="molecule type" value="Genomic_DNA"/>
</dbReference>
<gene>
    <name evidence="2" type="ORF">P5673_028007</name>
</gene>
<protein>
    <submittedName>
        <fullName evidence="2">Uncharacterized protein</fullName>
    </submittedName>
</protein>
<name>A0AAD9PY13_ACRCE</name>
<evidence type="ECO:0000313" key="2">
    <source>
        <dbReference type="EMBL" id="KAK2551242.1"/>
    </source>
</evidence>
<dbReference type="Proteomes" id="UP001249851">
    <property type="component" value="Unassembled WGS sequence"/>
</dbReference>
<evidence type="ECO:0000256" key="1">
    <source>
        <dbReference type="SAM" id="MobiDB-lite"/>
    </source>
</evidence>
<dbReference type="AlphaFoldDB" id="A0AAD9PY13"/>
<reference evidence="2" key="2">
    <citation type="journal article" date="2023" name="Science">
        <title>Genomic signatures of disease resistance in endangered staghorn corals.</title>
        <authorList>
            <person name="Vollmer S.V."/>
            <person name="Selwyn J.D."/>
            <person name="Despard B.A."/>
            <person name="Roesel C.L."/>
        </authorList>
    </citation>
    <scope>NUCLEOTIDE SEQUENCE</scope>
    <source>
        <strain evidence="2">K2</strain>
    </source>
</reference>
<sequence>MKLTRVVANKRRTGGLNCSETITSGMPAARGIEGERPPRSRRGEQSTSVVVPQNPSSSFVASQSQYAHQIQLGSLWPASSNPPPCHPYSSMFQTHPPNVPFQAPPPPFSLIQPSAAGGTWHSGMSPQPYYLVFLPTIAKKCYGCRRTFVKKYRQPGHNIVVKHVDRRVVRKDGNTGALVYDTNFTNAYYHPELSHIKRKNPVFDGRVLIDPNTYQSINEGQREILKKNGLIVIIDNSRQC</sequence>
<organism evidence="2 3">
    <name type="scientific">Acropora cervicornis</name>
    <name type="common">Staghorn coral</name>
    <dbReference type="NCBI Taxonomy" id="6130"/>
    <lineage>
        <taxon>Eukaryota</taxon>
        <taxon>Metazoa</taxon>
        <taxon>Cnidaria</taxon>
        <taxon>Anthozoa</taxon>
        <taxon>Hexacorallia</taxon>
        <taxon>Scleractinia</taxon>
        <taxon>Astrocoeniina</taxon>
        <taxon>Acroporidae</taxon>
        <taxon>Acropora</taxon>
    </lineage>
</organism>
<feature type="compositionally biased region" description="Basic and acidic residues" evidence="1">
    <location>
        <begin position="32"/>
        <end position="44"/>
    </location>
</feature>
<evidence type="ECO:0000313" key="3">
    <source>
        <dbReference type="Proteomes" id="UP001249851"/>
    </source>
</evidence>